<gene>
    <name evidence="2" type="ORF">RJN63_04495</name>
</gene>
<organism evidence="2">
    <name type="scientific">Herbaspirillum huttiense subsp. nephrolepidis</name>
    <dbReference type="NCBI Taxonomy" id="3075126"/>
    <lineage>
        <taxon>Bacteria</taxon>
        <taxon>Pseudomonadati</taxon>
        <taxon>Pseudomonadota</taxon>
        <taxon>Betaproteobacteria</taxon>
        <taxon>Burkholderiales</taxon>
        <taxon>Oxalobacteraceae</taxon>
        <taxon>Herbaspirillum</taxon>
    </lineage>
</organism>
<evidence type="ECO:0000259" key="1">
    <source>
        <dbReference type="Pfam" id="PF19192"/>
    </source>
</evidence>
<accession>A0AAE4G7D8</accession>
<protein>
    <submittedName>
        <fullName evidence="2">Response regulator receiver domain</fullName>
    </submittedName>
</protein>
<evidence type="ECO:0000313" key="2">
    <source>
        <dbReference type="EMBL" id="MDT0336077.1"/>
    </source>
</evidence>
<sequence>MTTPEQFAITAAKRYLQNVVFVDDEIYSRDTGKPSAAIAVELPQFKAPIRRAQTTESITARLKDAGGNVQPLDMSPSKNTSVGEAAPFLKENEDAAPTTSHEENAGVVFHPRQLVDSFAQQGIVCALYEPQKGFSTDVNSLLFKLCERADVVILDWELFGGGGNNILPLIENLANQSQNAYPHHSRLCVIYTGTPDLSRVNARIYDHLKAKNIDCDQDPSPTTLNSGSMKVVVLGKPTSGRSESQKEFEVLEASLPERIIREFAAMHTGVLPAYALSGLAAIRGNTKRILDKFHKDLDGAFLVHRAATLRQEEAFEQLPELLAEEILSVLTEVQPNSEVIGAVAKGVADKLPFSKAPWQKDGTTSAQIIESVKSFLTEGISALSGKQKALDHKTISEIHSAIGCDQSKADHRLASLFNLRTHYAGTAAPSLSFGSIVRERLQEEGHYRYSVCLMPLCDSIRLSNKDGAKTLFPFWTLSQNASGGGGKRGVVVRVPGDKYEELYMFGKARDNLWVEQFLPSENHIVEAAKENDLWVFNADGKKLEWIAQLKPAHAQRIANDVGMSLSRVAVIEAEWLRRKADAKGDER</sequence>
<name>A0AAE4G7D8_9BURK</name>
<dbReference type="EMBL" id="JAVRAA010000002">
    <property type="protein sequence ID" value="MDT0336077.1"/>
    <property type="molecule type" value="Genomic_DNA"/>
</dbReference>
<feature type="domain" description="Response receiver" evidence="1">
    <location>
        <begin position="15"/>
        <end position="239"/>
    </location>
</feature>
<reference evidence="2" key="1">
    <citation type="submission" date="2023-02" db="EMBL/GenBank/DDBJ databases">
        <title>Description of Herbaspirillum huttiense subsp. nephrolepsisexaltata and Herbaspirillum huttiense subsp. lycopersicon.</title>
        <authorList>
            <person name="Poudel M."/>
            <person name="Sharma A."/>
            <person name="Goss E."/>
            <person name="Tapia J.H."/>
            <person name="Harmon C.M."/>
            <person name="Jones J.B."/>
        </authorList>
    </citation>
    <scope>NUCLEOTIDE SEQUENCE</scope>
    <source>
        <strain evidence="2">NC40101</strain>
    </source>
</reference>
<comment type="caution">
    <text evidence="2">The sequence shown here is derived from an EMBL/GenBank/DDBJ whole genome shotgun (WGS) entry which is preliminary data.</text>
</comment>
<dbReference type="InterPro" id="IPR043834">
    <property type="entry name" value="REC"/>
</dbReference>
<dbReference type="RefSeq" id="WP_310835385.1">
    <property type="nucleotide sequence ID" value="NZ_JAVLSM010000001.1"/>
</dbReference>
<dbReference type="AlphaFoldDB" id="A0AAE4G7D8"/>
<dbReference type="Pfam" id="PF19192">
    <property type="entry name" value="Response_reg_2"/>
    <property type="match status" value="1"/>
</dbReference>
<proteinExistence type="predicted"/>